<dbReference type="STRING" id="398673.A0A2P4ZQC1"/>
<dbReference type="RefSeq" id="XP_018659050.1">
    <property type="nucleotide sequence ID" value="XM_018807712.1"/>
</dbReference>
<evidence type="ECO:0000259" key="1">
    <source>
        <dbReference type="Pfam" id="PF06985"/>
    </source>
</evidence>
<evidence type="ECO:0000313" key="2">
    <source>
        <dbReference type="EMBL" id="PON26463.1"/>
    </source>
</evidence>
<sequence>MSRQDTEEFLNYGKTLELDEFRLACLTAPENDDYPVHLTLETYKHTDCPEFETVSYTWGGEDGDHVPSQPVFVGPYWDVIFQTRNCWNMLRSIRPWRGVRMVWVDALCINQNNIKERGDQVAKMRQIYEECARVIVYLGPDIALPAQGQFPHRRRLEELDQDLGHLHKSSSDDEKLGQIEVAMRTLLHRRYFSRVWVIQELVTSQRAVMRIGDTEFAMDNTTASRLEDASTDWSWDQSGAPWLQYMTQKSIQVEDLYGVLAVTSKSHRTRQIYEIDCLAFLV</sequence>
<dbReference type="GeneID" id="29987795"/>
<protein>
    <recommendedName>
        <fullName evidence="1">Heterokaryon incompatibility domain-containing protein</fullName>
    </recommendedName>
</protein>
<gene>
    <name evidence="2" type="ORF">TGAM01_v204473</name>
</gene>
<dbReference type="Pfam" id="PF06985">
    <property type="entry name" value="HET"/>
    <property type="match status" value="1"/>
</dbReference>
<reference evidence="2 3" key="1">
    <citation type="journal article" date="2016" name="Genome Announc.">
        <title>Draft Whole-Genome Sequence of Trichoderma gamsii T6085, a Promising Biocontrol Agent of Fusarium Head Blight on Wheat.</title>
        <authorList>
            <person name="Baroncelli R."/>
            <person name="Zapparata A."/>
            <person name="Piaggeschi G."/>
            <person name="Sarrocco S."/>
            <person name="Vannacci G."/>
        </authorList>
    </citation>
    <scope>NUCLEOTIDE SEQUENCE [LARGE SCALE GENOMIC DNA]</scope>
    <source>
        <strain evidence="2 3">T6085</strain>
    </source>
</reference>
<keyword evidence="3" id="KW-1185">Reference proteome</keyword>
<dbReference type="AlphaFoldDB" id="A0A2P4ZQC1"/>
<dbReference type="PANTHER" id="PTHR24148">
    <property type="entry name" value="ANKYRIN REPEAT DOMAIN-CONTAINING PROTEIN 39 HOMOLOG-RELATED"/>
    <property type="match status" value="1"/>
</dbReference>
<organism evidence="2 3">
    <name type="scientific">Trichoderma gamsii</name>
    <dbReference type="NCBI Taxonomy" id="398673"/>
    <lineage>
        <taxon>Eukaryota</taxon>
        <taxon>Fungi</taxon>
        <taxon>Dikarya</taxon>
        <taxon>Ascomycota</taxon>
        <taxon>Pezizomycotina</taxon>
        <taxon>Sordariomycetes</taxon>
        <taxon>Hypocreomycetidae</taxon>
        <taxon>Hypocreales</taxon>
        <taxon>Hypocreaceae</taxon>
        <taxon>Trichoderma</taxon>
    </lineage>
</organism>
<feature type="domain" description="Heterokaryon incompatibility" evidence="1">
    <location>
        <begin position="51"/>
        <end position="200"/>
    </location>
</feature>
<proteinExistence type="predicted"/>
<accession>A0A2P4ZQC1</accession>
<name>A0A2P4ZQC1_9HYPO</name>
<dbReference type="Proteomes" id="UP000054821">
    <property type="component" value="Unassembled WGS sequence"/>
</dbReference>
<dbReference type="PANTHER" id="PTHR24148:SF81">
    <property type="entry name" value="HETEROKARYON INCOMPATIBILITY DOMAIN-CONTAINING PROTEIN"/>
    <property type="match status" value="1"/>
</dbReference>
<dbReference type="InterPro" id="IPR052895">
    <property type="entry name" value="HetReg/Transcr_Mod"/>
</dbReference>
<dbReference type="InterPro" id="IPR010730">
    <property type="entry name" value="HET"/>
</dbReference>
<comment type="caution">
    <text evidence="2">The sequence shown here is derived from an EMBL/GenBank/DDBJ whole genome shotgun (WGS) entry which is preliminary data.</text>
</comment>
<dbReference type="EMBL" id="JPDN02000013">
    <property type="protein sequence ID" value="PON26463.1"/>
    <property type="molecule type" value="Genomic_DNA"/>
</dbReference>
<evidence type="ECO:0000313" key="3">
    <source>
        <dbReference type="Proteomes" id="UP000054821"/>
    </source>
</evidence>